<dbReference type="EMBL" id="QPJD01000011">
    <property type="protein sequence ID" value="RCW44845.1"/>
    <property type="molecule type" value="Genomic_DNA"/>
</dbReference>
<keyword evidence="6" id="KW-0282">Flagellum</keyword>
<evidence type="ECO:0000259" key="3">
    <source>
        <dbReference type="Pfam" id="PF00460"/>
    </source>
</evidence>
<feature type="domain" description="Flagellar basal-body/hook protein C-terminal" evidence="4">
    <location>
        <begin position="233"/>
        <end position="277"/>
    </location>
</feature>
<comment type="similarity">
    <text evidence="1 2">Belongs to the flagella basal body rod proteins family.</text>
</comment>
<evidence type="ECO:0000256" key="2">
    <source>
        <dbReference type="RuleBase" id="RU362116"/>
    </source>
</evidence>
<evidence type="ECO:0000256" key="1">
    <source>
        <dbReference type="ARBA" id="ARBA00009677"/>
    </source>
</evidence>
<reference evidence="6 7" key="1">
    <citation type="submission" date="2018-07" db="EMBL/GenBank/DDBJ databases">
        <title>Genomic Encyclopedia of Type Strains, Phase III (KMG-III): the genomes of soil and plant-associated and newly described type strains.</title>
        <authorList>
            <person name="Whitman W."/>
        </authorList>
    </citation>
    <scope>NUCLEOTIDE SEQUENCE [LARGE SCALE GENOMIC DNA]</scope>
    <source>
        <strain evidence="6 7">CECT 7506</strain>
    </source>
</reference>
<organism evidence="6 7">
    <name type="scientific">Paenibacillus prosopidis</name>
    <dbReference type="NCBI Taxonomy" id="630520"/>
    <lineage>
        <taxon>Bacteria</taxon>
        <taxon>Bacillati</taxon>
        <taxon>Bacillota</taxon>
        <taxon>Bacilli</taxon>
        <taxon>Bacillales</taxon>
        <taxon>Paenibacillaceae</taxon>
        <taxon>Paenibacillus</taxon>
    </lineage>
</organism>
<protein>
    <submittedName>
        <fullName evidence="6">Flagellar basal-body rod protein FlgG</fullName>
    </submittedName>
</protein>
<dbReference type="AlphaFoldDB" id="A0A368VSD6"/>
<accession>A0A368VSD6</accession>
<keyword evidence="7" id="KW-1185">Reference proteome</keyword>
<dbReference type="InterPro" id="IPR037925">
    <property type="entry name" value="FlgE/F/G-like"/>
</dbReference>
<dbReference type="Pfam" id="PF22692">
    <property type="entry name" value="LlgE_F_G_D1"/>
    <property type="match status" value="1"/>
</dbReference>
<dbReference type="SUPFAM" id="SSF117143">
    <property type="entry name" value="Flagellar hook protein flgE"/>
    <property type="match status" value="1"/>
</dbReference>
<evidence type="ECO:0000259" key="4">
    <source>
        <dbReference type="Pfam" id="PF06429"/>
    </source>
</evidence>
<keyword evidence="2" id="KW-0975">Bacterial flagellum</keyword>
<evidence type="ECO:0000313" key="6">
    <source>
        <dbReference type="EMBL" id="RCW44845.1"/>
    </source>
</evidence>
<keyword evidence="6" id="KW-0966">Cell projection</keyword>
<dbReference type="GO" id="GO:0009425">
    <property type="term" value="C:bacterial-type flagellum basal body"/>
    <property type="evidence" value="ECO:0007669"/>
    <property type="project" value="UniProtKB-SubCell"/>
</dbReference>
<keyword evidence="6" id="KW-0969">Cilium</keyword>
<evidence type="ECO:0000259" key="5">
    <source>
        <dbReference type="Pfam" id="PF22692"/>
    </source>
</evidence>
<dbReference type="Pfam" id="PF06429">
    <property type="entry name" value="Flg_bbr_C"/>
    <property type="match status" value="1"/>
</dbReference>
<name>A0A368VSD6_9BACL</name>
<dbReference type="Proteomes" id="UP000252415">
    <property type="component" value="Unassembled WGS sequence"/>
</dbReference>
<sequence>MNSSMINAMVSMNGLQQKLDLLADNIANVNTVGYKRKEATFEDLLNNIKRQPDAFSQVGRLTPMNFNQGWGSKMTMVQPNLSQGPMQGTDKETDIAIEGNALFEVEVGSAGNRAYTRNGAFQLTVGANGDTILATEDGYPIVANVRDAETGNVVEGNIVVPQGYSLRVNPDGTVLGVSSARTIELGSIKLLQASRPAALTAVSDNLFVIADGINVGDVVQEIVPDSENLISLRQGYLEQSNVELTDEMTELINVQRAYQLAARALSSSDTMMSLANGLRA</sequence>
<dbReference type="PANTHER" id="PTHR30435">
    <property type="entry name" value="FLAGELLAR PROTEIN"/>
    <property type="match status" value="1"/>
</dbReference>
<dbReference type="Pfam" id="PF00460">
    <property type="entry name" value="Flg_bb_rod"/>
    <property type="match status" value="1"/>
</dbReference>
<feature type="domain" description="Flagellar basal body rod protein N-terminal" evidence="3">
    <location>
        <begin position="8"/>
        <end position="35"/>
    </location>
</feature>
<dbReference type="InterPro" id="IPR001444">
    <property type="entry name" value="Flag_bb_rod_N"/>
</dbReference>
<comment type="subcellular location">
    <subcellularLocation>
        <location evidence="2">Bacterial flagellum basal body</location>
    </subcellularLocation>
</comment>
<comment type="caution">
    <text evidence="6">The sequence shown here is derived from an EMBL/GenBank/DDBJ whole genome shotgun (WGS) entry which is preliminary data.</text>
</comment>
<dbReference type="RefSeq" id="WP_114381559.1">
    <property type="nucleotide sequence ID" value="NZ_QPJD01000011.1"/>
</dbReference>
<dbReference type="InterPro" id="IPR053967">
    <property type="entry name" value="LlgE_F_G-like_D1"/>
</dbReference>
<dbReference type="InterPro" id="IPR010930">
    <property type="entry name" value="Flg_bb/hook_C_dom"/>
</dbReference>
<dbReference type="NCBIfam" id="TIGR03506">
    <property type="entry name" value="FlgEFG_subfam"/>
    <property type="match status" value="1"/>
</dbReference>
<dbReference type="PANTHER" id="PTHR30435:SF19">
    <property type="entry name" value="FLAGELLAR BASAL-BODY ROD PROTEIN FLGG"/>
    <property type="match status" value="1"/>
</dbReference>
<proteinExistence type="inferred from homology"/>
<feature type="domain" description="Flagellar hook protein FlgE/F/G-like D1" evidence="5">
    <location>
        <begin position="96"/>
        <end position="174"/>
    </location>
</feature>
<gene>
    <name evidence="6" type="ORF">DFP97_11171</name>
</gene>
<evidence type="ECO:0000313" key="7">
    <source>
        <dbReference type="Proteomes" id="UP000252415"/>
    </source>
</evidence>
<dbReference type="GO" id="GO:0071978">
    <property type="term" value="P:bacterial-type flagellum-dependent swarming motility"/>
    <property type="evidence" value="ECO:0007669"/>
    <property type="project" value="TreeGrafter"/>
</dbReference>
<dbReference type="InterPro" id="IPR020013">
    <property type="entry name" value="Flagellar_FlgE/F/G"/>
</dbReference>
<dbReference type="OrthoDB" id="9800375at2"/>